<reference evidence="1 2" key="1">
    <citation type="journal article" date="2023" name="Life. Sci Alliance">
        <title>Evolutionary insights into 3D genome organization and epigenetic landscape of Vigna mungo.</title>
        <authorList>
            <person name="Junaid A."/>
            <person name="Singh B."/>
            <person name="Bhatia S."/>
        </authorList>
    </citation>
    <scope>NUCLEOTIDE SEQUENCE [LARGE SCALE GENOMIC DNA]</scope>
    <source>
        <strain evidence="1">Urdbean</strain>
    </source>
</reference>
<gene>
    <name evidence="1" type="ORF">V8G54_015364</name>
</gene>
<dbReference type="AlphaFoldDB" id="A0AAQ3S0D1"/>
<proteinExistence type="predicted"/>
<evidence type="ECO:0000313" key="1">
    <source>
        <dbReference type="EMBL" id="WVZ10834.1"/>
    </source>
</evidence>
<evidence type="ECO:0000313" key="2">
    <source>
        <dbReference type="Proteomes" id="UP001374535"/>
    </source>
</evidence>
<sequence length="166" mass="19360">MGINEQTLKFHKPILRNGKRLDCCCKELWNIYNIPPFPFLTSLKNEVESRLDQQIELFTVIFHNPSWQLLHGRQLNWMRTLPTNLCTSNQCESCMHCEQVHIESSWVGMNQIRNIPIFIRVRGLTTVPLCLVWQVGTTQGRRALSPPPPFYIPSLLKESFGTRRKP</sequence>
<accession>A0AAQ3S0D1</accession>
<keyword evidence="2" id="KW-1185">Reference proteome</keyword>
<name>A0AAQ3S0D1_VIGMU</name>
<dbReference type="Proteomes" id="UP001374535">
    <property type="component" value="Chromosome 5"/>
</dbReference>
<organism evidence="1 2">
    <name type="scientific">Vigna mungo</name>
    <name type="common">Black gram</name>
    <name type="synonym">Phaseolus mungo</name>
    <dbReference type="NCBI Taxonomy" id="3915"/>
    <lineage>
        <taxon>Eukaryota</taxon>
        <taxon>Viridiplantae</taxon>
        <taxon>Streptophyta</taxon>
        <taxon>Embryophyta</taxon>
        <taxon>Tracheophyta</taxon>
        <taxon>Spermatophyta</taxon>
        <taxon>Magnoliopsida</taxon>
        <taxon>eudicotyledons</taxon>
        <taxon>Gunneridae</taxon>
        <taxon>Pentapetalae</taxon>
        <taxon>rosids</taxon>
        <taxon>fabids</taxon>
        <taxon>Fabales</taxon>
        <taxon>Fabaceae</taxon>
        <taxon>Papilionoideae</taxon>
        <taxon>50 kb inversion clade</taxon>
        <taxon>NPAAA clade</taxon>
        <taxon>indigoferoid/millettioid clade</taxon>
        <taxon>Phaseoleae</taxon>
        <taxon>Vigna</taxon>
    </lineage>
</organism>
<protein>
    <submittedName>
        <fullName evidence="1">Uncharacterized protein</fullName>
    </submittedName>
</protein>
<dbReference type="EMBL" id="CP144696">
    <property type="protein sequence ID" value="WVZ10834.1"/>
    <property type="molecule type" value="Genomic_DNA"/>
</dbReference>